<accession>A0AAW1TED1</accession>
<feature type="domain" description="Anaphase-promoting complex subunit 5" evidence="8">
    <location>
        <begin position="231"/>
        <end position="331"/>
    </location>
</feature>
<comment type="similarity">
    <text evidence="1">Belongs to the APC5 family.</text>
</comment>
<comment type="caution">
    <text evidence="9">The sequence shown here is derived from an EMBL/GenBank/DDBJ whole genome shotgun (WGS) entry which is preliminary data.</text>
</comment>
<dbReference type="GO" id="GO:0070979">
    <property type="term" value="P:protein K11-linked ubiquitination"/>
    <property type="evidence" value="ECO:0007669"/>
    <property type="project" value="TreeGrafter"/>
</dbReference>
<dbReference type="InterPro" id="IPR037679">
    <property type="entry name" value="Apc5"/>
</dbReference>
<evidence type="ECO:0000256" key="7">
    <source>
        <dbReference type="SAM" id="MobiDB-lite"/>
    </source>
</evidence>
<protein>
    <recommendedName>
        <fullName evidence="2">Anaphase-promoting complex subunit 5</fullName>
    </recommendedName>
</protein>
<dbReference type="EMBL" id="JALJOV010000087">
    <property type="protein sequence ID" value="KAK9867441.1"/>
    <property type="molecule type" value="Genomic_DNA"/>
</dbReference>
<keyword evidence="4" id="KW-0498">Mitosis</keyword>
<keyword evidence="3" id="KW-0132">Cell division</keyword>
<dbReference type="Proteomes" id="UP001485043">
    <property type="component" value="Unassembled WGS sequence"/>
</dbReference>
<name>A0AAW1TED1_9CHLO</name>
<evidence type="ECO:0000256" key="1">
    <source>
        <dbReference type="ARBA" id="ARBA00007450"/>
    </source>
</evidence>
<gene>
    <name evidence="9" type="ORF">WJX84_006860</name>
</gene>
<keyword evidence="10" id="KW-1185">Reference proteome</keyword>
<dbReference type="GO" id="GO:0005680">
    <property type="term" value="C:anaphase-promoting complex"/>
    <property type="evidence" value="ECO:0007669"/>
    <property type="project" value="InterPro"/>
</dbReference>
<dbReference type="Pfam" id="PF12862">
    <property type="entry name" value="ANAPC5"/>
    <property type="match status" value="1"/>
</dbReference>
<evidence type="ECO:0000256" key="6">
    <source>
        <dbReference type="ARBA" id="ARBA00023306"/>
    </source>
</evidence>
<dbReference type="GO" id="GO:0031145">
    <property type="term" value="P:anaphase-promoting complex-dependent catabolic process"/>
    <property type="evidence" value="ECO:0007669"/>
    <property type="project" value="TreeGrafter"/>
</dbReference>
<organism evidence="9 10">
    <name type="scientific">Apatococcus fuscideae</name>
    <dbReference type="NCBI Taxonomy" id="2026836"/>
    <lineage>
        <taxon>Eukaryota</taxon>
        <taxon>Viridiplantae</taxon>
        <taxon>Chlorophyta</taxon>
        <taxon>core chlorophytes</taxon>
        <taxon>Trebouxiophyceae</taxon>
        <taxon>Chlorellales</taxon>
        <taxon>Chlorellaceae</taxon>
        <taxon>Apatococcus</taxon>
    </lineage>
</organism>
<dbReference type="InterPro" id="IPR026000">
    <property type="entry name" value="Apc5_dom"/>
</dbReference>
<dbReference type="AlphaFoldDB" id="A0AAW1TED1"/>
<dbReference type="PANTHER" id="PTHR12830:SF9">
    <property type="entry name" value="ANAPHASE-PROMOTING COMPLEX SUBUNIT 5"/>
    <property type="match status" value="1"/>
</dbReference>
<evidence type="ECO:0000313" key="10">
    <source>
        <dbReference type="Proteomes" id="UP001485043"/>
    </source>
</evidence>
<reference evidence="9 10" key="1">
    <citation type="journal article" date="2024" name="Nat. Commun.">
        <title>Phylogenomics reveals the evolutionary origins of lichenization in chlorophyte algae.</title>
        <authorList>
            <person name="Puginier C."/>
            <person name="Libourel C."/>
            <person name="Otte J."/>
            <person name="Skaloud P."/>
            <person name="Haon M."/>
            <person name="Grisel S."/>
            <person name="Petersen M."/>
            <person name="Berrin J.G."/>
            <person name="Delaux P.M."/>
            <person name="Dal Grande F."/>
            <person name="Keller J."/>
        </authorList>
    </citation>
    <scope>NUCLEOTIDE SEQUENCE [LARGE SCALE GENOMIC DNA]</scope>
    <source>
        <strain evidence="9 10">SAG 2523</strain>
    </source>
</reference>
<evidence type="ECO:0000313" key="9">
    <source>
        <dbReference type="EMBL" id="KAK9867441.1"/>
    </source>
</evidence>
<sequence>MDGVSPYHLAVGQLIGRYLDEAISDKESALPQRDIQGLGRALMQEITSADRATHPALYHIFQQLKDNIRGSSSVANILAGCLEQLQELTTPDDLMEFVHGDLAMRVSSFNQVESPVQATANSSSIMGIFLRQCIVSFDSLSFEATCQLLHSLQLYLQEAEADPAHMGPAPQWMSPPVSDPVLQTPAAVDALLNRSLLQAEQQVWRVPGAALDKAAEEVQALAPRNAKASLLRHKAALLRSDFLQARDALHQHFDLSSADGLETAAGKSRPPMAAPSGRFQSALLSLGALHIQCGHIQEAMLSLNETVRIAQQQGDDITLAHTLAALCHLLASTPPSATHPLVEPTPTQLPQAAHHSQLLRLLRRCLRRARQLQLPHLAAFAQLALAKFALQHHLQPPNAKAQAQDASTHTGRALASTAAALQEVGKLEQATRMGAAVPSGPPAAGHPNPTTPWPPAVNASFAPGSSGDPFSGSQPVFRQDASGTQATSAEAVAQLAGSAHLLRGAAWLQSGSRSMAVAAATTYLRCYRDIGPSEDVCLAYAQLATHALAQQGYAAAEALLAEARQEFPHSESRPLAMAGLAVTHQRACAHRNVHGALQAAASMAALASPTDSTHLELRMEAELASVGALLVGERYEEAAAAAYDLFELSQEAGQQEAAVRSLLVLARVHTGAGAHLAALPHLLAVLQHSSSLHFGLLHAEATVGLAEVWLSMGPQHALRALEQLHTVLPDVLAEGAGGLRATALRLQAECMLVSASHQDVSNRADDILQALSEAGREWECLEDWGKAAEAKHVESLVCDVTGDSTRRNKAAAASLQLSQKVPPWMHNQR</sequence>
<dbReference type="GO" id="GO:0051301">
    <property type="term" value="P:cell division"/>
    <property type="evidence" value="ECO:0007669"/>
    <property type="project" value="UniProtKB-KW"/>
</dbReference>
<proteinExistence type="inferred from homology"/>
<evidence type="ECO:0000256" key="2">
    <source>
        <dbReference type="ARBA" id="ARBA00016066"/>
    </source>
</evidence>
<keyword evidence="6" id="KW-0131">Cell cycle</keyword>
<feature type="compositionally biased region" description="Low complexity" evidence="7">
    <location>
        <begin position="434"/>
        <end position="447"/>
    </location>
</feature>
<evidence type="ECO:0000256" key="3">
    <source>
        <dbReference type="ARBA" id="ARBA00022618"/>
    </source>
</evidence>
<evidence type="ECO:0000256" key="5">
    <source>
        <dbReference type="ARBA" id="ARBA00022786"/>
    </source>
</evidence>
<dbReference type="PANTHER" id="PTHR12830">
    <property type="entry name" value="ANAPHASE-PROMOTING COMPLEX SUBUNIT 5"/>
    <property type="match status" value="1"/>
</dbReference>
<dbReference type="GO" id="GO:0045842">
    <property type="term" value="P:positive regulation of mitotic metaphase/anaphase transition"/>
    <property type="evidence" value="ECO:0007669"/>
    <property type="project" value="TreeGrafter"/>
</dbReference>
<keyword evidence="5" id="KW-0833">Ubl conjugation pathway</keyword>
<evidence type="ECO:0000256" key="4">
    <source>
        <dbReference type="ARBA" id="ARBA00022776"/>
    </source>
</evidence>
<feature type="region of interest" description="Disordered" evidence="7">
    <location>
        <begin position="430"/>
        <end position="484"/>
    </location>
</feature>
<evidence type="ECO:0000259" key="8">
    <source>
        <dbReference type="Pfam" id="PF12862"/>
    </source>
</evidence>
<feature type="compositionally biased region" description="Polar residues" evidence="7">
    <location>
        <begin position="471"/>
        <end position="484"/>
    </location>
</feature>